<reference evidence="4 5" key="1">
    <citation type="submission" date="2022-01" db="EMBL/GenBank/DDBJ databases">
        <title>A high-quality chromosome-level genome assembly of rohu carp, Labeo rohita.</title>
        <authorList>
            <person name="Arick M.A. II"/>
            <person name="Hsu C.-Y."/>
            <person name="Magbanua Z."/>
            <person name="Pechanova O."/>
            <person name="Grover C."/>
            <person name="Miller E."/>
            <person name="Thrash A."/>
            <person name="Ezzel L."/>
            <person name="Alam S."/>
            <person name="Benzie J."/>
            <person name="Hamilton M."/>
            <person name="Karsi A."/>
            <person name="Lawrence M.L."/>
            <person name="Peterson D.G."/>
        </authorList>
    </citation>
    <scope>NUCLEOTIDE SEQUENCE [LARGE SCALE GENOMIC DNA]</scope>
    <source>
        <strain evidence="5">BAU-BD-2019</strain>
        <tissue evidence="4">Blood</tissue>
    </source>
</reference>
<accession>A0ABQ8LPF5</accession>
<comment type="caution">
    <text evidence="4">The sequence shown here is derived from an EMBL/GenBank/DDBJ whole genome shotgun (WGS) entry which is preliminary data.</text>
</comment>
<evidence type="ECO:0000256" key="1">
    <source>
        <dbReference type="ARBA" id="ARBA00022614"/>
    </source>
</evidence>
<gene>
    <name evidence="4" type="ORF">H4Q32_005787</name>
</gene>
<keyword evidence="1" id="KW-0433">Leucine-rich repeat</keyword>
<keyword evidence="2" id="KW-0677">Repeat</keyword>
<keyword evidence="5" id="KW-1185">Reference proteome</keyword>
<dbReference type="Proteomes" id="UP000830375">
    <property type="component" value="Unassembled WGS sequence"/>
</dbReference>
<protein>
    <submittedName>
        <fullName evidence="4">NLR family CARD domain-containing protein 3</fullName>
    </submittedName>
</protein>
<organism evidence="4 5">
    <name type="scientific">Labeo rohita</name>
    <name type="common">Indian major carp</name>
    <name type="synonym">Cyprinus rohita</name>
    <dbReference type="NCBI Taxonomy" id="84645"/>
    <lineage>
        <taxon>Eukaryota</taxon>
        <taxon>Metazoa</taxon>
        <taxon>Chordata</taxon>
        <taxon>Craniata</taxon>
        <taxon>Vertebrata</taxon>
        <taxon>Euteleostomi</taxon>
        <taxon>Actinopterygii</taxon>
        <taxon>Neopterygii</taxon>
        <taxon>Teleostei</taxon>
        <taxon>Ostariophysi</taxon>
        <taxon>Cypriniformes</taxon>
        <taxon>Cyprinidae</taxon>
        <taxon>Labeoninae</taxon>
        <taxon>Labeonini</taxon>
        <taxon>Labeo</taxon>
    </lineage>
</organism>
<dbReference type="Pfam" id="PF17776">
    <property type="entry name" value="NLRC4_HD2"/>
    <property type="match status" value="1"/>
</dbReference>
<dbReference type="PANTHER" id="PTHR24106">
    <property type="entry name" value="NACHT, LRR AND CARD DOMAINS-CONTAINING"/>
    <property type="match status" value="1"/>
</dbReference>
<evidence type="ECO:0000313" key="5">
    <source>
        <dbReference type="Proteomes" id="UP000830375"/>
    </source>
</evidence>
<feature type="domain" description="NACHT LRR and PYD" evidence="3">
    <location>
        <begin position="249"/>
        <end position="318"/>
    </location>
</feature>
<dbReference type="EMBL" id="JACTAM010000019">
    <property type="protein sequence ID" value="KAI2652549.1"/>
    <property type="molecule type" value="Genomic_DNA"/>
</dbReference>
<dbReference type="InterPro" id="IPR041267">
    <property type="entry name" value="NLRP_HD2"/>
</dbReference>
<evidence type="ECO:0000256" key="2">
    <source>
        <dbReference type="ARBA" id="ARBA00022737"/>
    </source>
</evidence>
<proteinExistence type="predicted"/>
<dbReference type="InterPro" id="IPR051261">
    <property type="entry name" value="NLR"/>
</dbReference>
<sequence>MQLLDLLFPKLLKPETLERSQILFIWDGLGELRFPLNFKNTKSCTDPMTPVSIGCILVNLLKGNLLPSAQILVTSRLKDAGLIPPEHIQMVVELHGFDDLQWEEQIRSEVIDQNVVARVTVHVKSSRTLYIMRSLPFFCQMASTVLEELFSNSCTTDLPLTLTEMFTHFLLIQMKRQVEKSTKSDTEEILKLGKLAWHMLEKDTLTFMEKDQRETSTDPLLPVKLSEDWPMFFRKQNLMGLGKIYRFTHPSVQEFLAALYVAVHYEPSKGNVMFFTLAEKAQMLLNPTDVPTDMHRRAVDRALQSKTGQLDIFLLFLLASLQVQATSCCPAFSKIHLFM</sequence>
<name>A0ABQ8LPF5_LABRO</name>
<evidence type="ECO:0000259" key="3">
    <source>
        <dbReference type="Pfam" id="PF17776"/>
    </source>
</evidence>
<evidence type="ECO:0000313" key="4">
    <source>
        <dbReference type="EMBL" id="KAI2652549.1"/>
    </source>
</evidence>